<feature type="active site" description="Cysteine sulfenic acid (-SOH) intermediate; for peroxidase activity" evidence="12">
    <location>
        <position position="45"/>
    </location>
</feature>
<evidence type="ECO:0000256" key="11">
    <source>
        <dbReference type="ARBA" id="ARBA00049091"/>
    </source>
</evidence>
<keyword evidence="7" id="KW-1015">Disulfide bond</keyword>
<dbReference type="GO" id="GO:0045454">
    <property type="term" value="P:cell redox homeostasis"/>
    <property type="evidence" value="ECO:0007669"/>
    <property type="project" value="TreeGrafter"/>
</dbReference>
<evidence type="ECO:0000256" key="2">
    <source>
        <dbReference type="ARBA" id="ARBA00011245"/>
    </source>
</evidence>
<dbReference type="InterPro" id="IPR036249">
    <property type="entry name" value="Thioredoxin-like_sf"/>
</dbReference>
<dbReference type="CDD" id="cd03017">
    <property type="entry name" value="PRX_BCP"/>
    <property type="match status" value="1"/>
</dbReference>
<evidence type="ECO:0000313" key="15">
    <source>
        <dbReference type="Proteomes" id="UP000034932"/>
    </source>
</evidence>
<dbReference type="InterPro" id="IPR024706">
    <property type="entry name" value="Peroxiredoxin_AhpC-typ"/>
</dbReference>
<dbReference type="EMBL" id="LBVW01000018">
    <property type="protein sequence ID" value="KKQ93117.1"/>
    <property type="molecule type" value="Genomic_DNA"/>
</dbReference>
<evidence type="ECO:0000256" key="10">
    <source>
        <dbReference type="ARBA" id="ARBA00038489"/>
    </source>
</evidence>
<dbReference type="InterPro" id="IPR000866">
    <property type="entry name" value="AhpC/TSA"/>
</dbReference>
<dbReference type="STRING" id="1618573.UT19_C0018G0002"/>
<keyword evidence="4" id="KW-0575">Peroxidase</keyword>
<dbReference type="PANTHER" id="PTHR42801">
    <property type="entry name" value="THIOREDOXIN-DEPENDENT PEROXIDE REDUCTASE"/>
    <property type="match status" value="1"/>
</dbReference>
<sequence>MKLKIGSYAPDFELQDQNGKVHRLSVYERRWILIYFYPKDFTPGCTTEACSFRDSFKDLQEIGVEIIGISTDPIASHLKFAQKHRLPFIILSDSEKKTVKLYDVWKPKKFMGKEYFGTIRTSFLIDPKGKIAKIYEKVNPNIHSKEVLEDLKNFKN</sequence>
<dbReference type="PROSITE" id="PS51352">
    <property type="entry name" value="THIOREDOXIN_2"/>
    <property type="match status" value="1"/>
</dbReference>
<evidence type="ECO:0000256" key="9">
    <source>
        <dbReference type="ARBA" id="ARBA00032824"/>
    </source>
</evidence>
<dbReference type="InterPro" id="IPR050924">
    <property type="entry name" value="Peroxiredoxin_BCP/PrxQ"/>
</dbReference>
<evidence type="ECO:0000313" key="14">
    <source>
        <dbReference type="EMBL" id="KKQ93117.1"/>
    </source>
</evidence>
<evidence type="ECO:0000256" key="3">
    <source>
        <dbReference type="ARBA" id="ARBA00013017"/>
    </source>
</evidence>
<evidence type="ECO:0000256" key="6">
    <source>
        <dbReference type="ARBA" id="ARBA00023002"/>
    </source>
</evidence>
<organism evidence="14 15">
    <name type="scientific">Candidatus Woesebacteria bacterium GW2011_GWB1_39_10b</name>
    <dbReference type="NCBI Taxonomy" id="1618573"/>
    <lineage>
        <taxon>Bacteria</taxon>
        <taxon>Candidatus Woeseibacteriota</taxon>
    </lineage>
</organism>
<comment type="similarity">
    <text evidence="10">Belongs to the peroxiredoxin family. BCP/PrxQ subfamily.</text>
</comment>
<dbReference type="Proteomes" id="UP000034932">
    <property type="component" value="Unassembled WGS sequence"/>
</dbReference>
<evidence type="ECO:0000259" key="13">
    <source>
        <dbReference type="PROSITE" id="PS51352"/>
    </source>
</evidence>
<dbReference type="GO" id="GO:0005737">
    <property type="term" value="C:cytoplasm"/>
    <property type="evidence" value="ECO:0007669"/>
    <property type="project" value="TreeGrafter"/>
</dbReference>
<name>A0A0G0LQ01_9BACT</name>
<dbReference type="Gene3D" id="3.40.30.10">
    <property type="entry name" value="Glutaredoxin"/>
    <property type="match status" value="1"/>
</dbReference>
<proteinExistence type="inferred from homology"/>
<dbReference type="PIRSF" id="PIRSF000239">
    <property type="entry name" value="AHPC"/>
    <property type="match status" value="1"/>
</dbReference>
<evidence type="ECO:0000256" key="5">
    <source>
        <dbReference type="ARBA" id="ARBA00022862"/>
    </source>
</evidence>
<dbReference type="NCBIfam" id="NF006960">
    <property type="entry name" value="PRK09437.1"/>
    <property type="match status" value="1"/>
</dbReference>
<dbReference type="EC" id="1.11.1.24" evidence="3"/>
<dbReference type="FunFam" id="3.40.30.10:FF:000007">
    <property type="entry name" value="Thioredoxin-dependent thiol peroxidase"/>
    <property type="match status" value="1"/>
</dbReference>
<dbReference type="InterPro" id="IPR013766">
    <property type="entry name" value="Thioredoxin_domain"/>
</dbReference>
<comment type="caution">
    <text evidence="14">The sequence shown here is derived from an EMBL/GenBank/DDBJ whole genome shotgun (WGS) entry which is preliminary data.</text>
</comment>
<reference evidence="14 15" key="1">
    <citation type="journal article" date="2015" name="Nature">
        <title>rRNA introns, odd ribosomes, and small enigmatic genomes across a large radiation of phyla.</title>
        <authorList>
            <person name="Brown C.T."/>
            <person name="Hug L.A."/>
            <person name="Thomas B.C."/>
            <person name="Sharon I."/>
            <person name="Castelle C.J."/>
            <person name="Singh A."/>
            <person name="Wilkins M.J."/>
            <person name="Williams K.H."/>
            <person name="Banfield J.F."/>
        </authorList>
    </citation>
    <scope>NUCLEOTIDE SEQUENCE [LARGE SCALE GENOMIC DNA]</scope>
</reference>
<dbReference type="GO" id="GO:0034599">
    <property type="term" value="P:cellular response to oxidative stress"/>
    <property type="evidence" value="ECO:0007669"/>
    <property type="project" value="TreeGrafter"/>
</dbReference>
<dbReference type="GO" id="GO:0008379">
    <property type="term" value="F:thioredoxin peroxidase activity"/>
    <property type="evidence" value="ECO:0007669"/>
    <property type="project" value="TreeGrafter"/>
</dbReference>
<keyword evidence="8" id="KW-0676">Redox-active center</keyword>
<gene>
    <name evidence="14" type="ORF">UT19_C0018G0002</name>
</gene>
<dbReference type="PANTHER" id="PTHR42801:SF4">
    <property type="entry name" value="AHPC_TSA FAMILY PROTEIN"/>
    <property type="match status" value="1"/>
</dbReference>
<protein>
    <recommendedName>
        <fullName evidence="3">thioredoxin-dependent peroxiredoxin</fullName>
        <ecNumber evidence="3">1.11.1.24</ecNumber>
    </recommendedName>
    <alternativeName>
        <fullName evidence="9">Thioredoxin peroxidase</fullName>
    </alternativeName>
</protein>
<comment type="function">
    <text evidence="1">Thiol-specific peroxidase that catalyzes the reduction of hydrogen peroxide and organic hydroperoxides to water and alcohols, respectively. Plays a role in cell protection against oxidative stress by detoxifying peroxides and as sensor of hydrogen peroxide-mediated signaling events.</text>
</comment>
<evidence type="ECO:0000256" key="1">
    <source>
        <dbReference type="ARBA" id="ARBA00003330"/>
    </source>
</evidence>
<feature type="domain" description="Thioredoxin" evidence="13">
    <location>
        <begin position="3"/>
        <end position="156"/>
    </location>
</feature>
<dbReference type="SUPFAM" id="SSF52833">
    <property type="entry name" value="Thioredoxin-like"/>
    <property type="match status" value="1"/>
</dbReference>
<dbReference type="AlphaFoldDB" id="A0A0G0LQ01"/>
<evidence type="ECO:0000256" key="12">
    <source>
        <dbReference type="PIRSR" id="PIRSR000239-1"/>
    </source>
</evidence>
<dbReference type="Pfam" id="PF00578">
    <property type="entry name" value="AhpC-TSA"/>
    <property type="match status" value="1"/>
</dbReference>
<evidence type="ECO:0000256" key="8">
    <source>
        <dbReference type="ARBA" id="ARBA00023284"/>
    </source>
</evidence>
<keyword evidence="5" id="KW-0049">Antioxidant</keyword>
<comment type="subunit">
    <text evidence="2">Monomer.</text>
</comment>
<evidence type="ECO:0000256" key="4">
    <source>
        <dbReference type="ARBA" id="ARBA00022559"/>
    </source>
</evidence>
<comment type="catalytic activity">
    <reaction evidence="11">
        <text>a hydroperoxide + [thioredoxin]-dithiol = an alcohol + [thioredoxin]-disulfide + H2O</text>
        <dbReference type="Rhea" id="RHEA:62620"/>
        <dbReference type="Rhea" id="RHEA-COMP:10698"/>
        <dbReference type="Rhea" id="RHEA-COMP:10700"/>
        <dbReference type="ChEBI" id="CHEBI:15377"/>
        <dbReference type="ChEBI" id="CHEBI:29950"/>
        <dbReference type="ChEBI" id="CHEBI:30879"/>
        <dbReference type="ChEBI" id="CHEBI:35924"/>
        <dbReference type="ChEBI" id="CHEBI:50058"/>
        <dbReference type="EC" id="1.11.1.24"/>
    </reaction>
</comment>
<dbReference type="PATRIC" id="fig|1618573.3.peg.933"/>
<keyword evidence="6" id="KW-0560">Oxidoreductase</keyword>
<accession>A0A0G0LQ01</accession>
<evidence type="ECO:0000256" key="7">
    <source>
        <dbReference type="ARBA" id="ARBA00023157"/>
    </source>
</evidence>